<keyword evidence="6" id="KW-0119">Carbohydrate metabolism</keyword>
<dbReference type="Proteomes" id="UP000183508">
    <property type="component" value="Unassembled WGS sequence"/>
</dbReference>
<dbReference type="SUPFAM" id="SSF142764">
    <property type="entry name" value="YgbK-like"/>
    <property type="match status" value="1"/>
</dbReference>
<comment type="similarity">
    <text evidence="1">Belongs to the four-carbon acid sugar kinase family.</text>
</comment>
<keyword evidence="11" id="KW-1185">Reference proteome</keyword>
<evidence type="ECO:0000256" key="6">
    <source>
        <dbReference type="ARBA" id="ARBA00023277"/>
    </source>
</evidence>
<evidence type="ECO:0000256" key="3">
    <source>
        <dbReference type="ARBA" id="ARBA00022741"/>
    </source>
</evidence>
<protein>
    <submittedName>
        <fullName evidence="10">Uncharacterized conserved protein YgbK, DUF1537 family</fullName>
    </submittedName>
</protein>
<gene>
    <name evidence="10" type="ORF">SAMN05421543_1133</name>
</gene>
<dbReference type="Gene3D" id="3.40.50.10840">
    <property type="entry name" value="Putative sugar-binding, N-terminal domain"/>
    <property type="match status" value="1"/>
</dbReference>
<keyword evidence="4" id="KW-0418">Kinase</keyword>
<keyword evidence="2" id="KW-0808">Transferase</keyword>
<dbReference type="Pfam" id="PF17042">
    <property type="entry name" value="NBD_C"/>
    <property type="match status" value="1"/>
</dbReference>
<accession>A0A1I7K0J2</accession>
<dbReference type="OrthoDB" id="9778478at2"/>
<evidence type="ECO:0000256" key="1">
    <source>
        <dbReference type="ARBA" id="ARBA00005715"/>
    </source>
</evidence>
<dbReference type="EMBL" id="FPBV01000013">
    <property type="protein sequence ID" value="SFU90947.1"/>
    <property type="molecule type" value="Genomic_DNA"/>
</dbReference>
<evidence type="ECO:0000256" key="4">
    <source>
        <dbReference type="ARBA" id="ARBA00022777"/>
    </source>
</evidence>
<dbReference type="GO" id="GO:0005524">
    <property type="term" value="F:ATP binding"/>
    <property type="evidence" value="ECO:0007669"/>
    <property type="project" value="UniProtKB-KW"/>
</dbReference>
<dbReference type="Pfam" id="PF07005">
    <property type="entry name" value="SBD_N"/>
    <property type="match status" value="1"/>
</dbReference>
<evidence type="ECO:0000256" key="5">
    <source>
        <dbReference type="ARBA" id="ARBA00022840"/>
    </source>
</evidence>
<dbReference type="AlphaFoldDB" id="A0A1I7K0J2"/>
<reference evidence="11" key="1">
    <citation type="submission" date="2016-10" db="EMBL/GenBank/DDBJ databases">
        <authorList>
            <person name="Varghese N."/>
        </authorList>
    </citation>
    <scope>NUCLEOTIDE SEQUENCE [LARGE SCALE GENOMIC DNA]</scope>
    <source>
        <strain evidence="11">DSM 17980</strain>
    </source>
</reference>
<dbReference type="GO" id="GO:0016301">
    <property type="term" value="F:kinase activity"/>
    <property type="evidence" value="ECO:0007669"/>
    <property type="project" value="UniProtKB-KW"/>
</dbReference>
<sequence length="472" mass="49594">MHSCHPTDSGTAERPRPLDTDRHLLPGVCILADDLTGAADAANYFRTGLYRVRVSLNPDAPWDPALGPHVVQVADTESRAAEPEEAWRRVARAAGGLKDLGSRLGTAAGALHVYKKVDSTLRGHLGIELEAALEALGRRIAVFAPSFPANGRQVVGGRLSVHGTPVHQTAFAQDPRNPIESDRVADVIAQGTQLPVDELPLSVLRSGPAAAASWLDALGPGTRVVVADAETEDDLAVIADAFAAREDVLLCGSAGLAKQLPRHWLAKPDAETDASADRSRQDDAAGTAQAHDPCDRVLVLVGSANPAAHRQLEVLAQQAGIRVTELDPVQLAHPQTTAEELARATQDLVQSTAAREREGSAGPVLAAAALGTRRPAGASGRRFEDDLAAAAKIWFERAAGQAIGFVATGGDTALALCRAIGVHAIWPEGEVAPGIPWNTIETPRGRALLVTKAGGFGTEDALWRAVQFLTSY</sequence>
<evidence type="ECO:0000259" key="8">
    <source>
        <dbReference type="Pfam" id="PF07005"/>
    </source>
</evidence>
<dbReference type="InterPro" id="IPR042213">
    <property type="entry name" value="NBD_C_sf"/>
</dbReference>
<evidence type="ECO:0000256" key="2">
    <source>
        <dbReference type="ARBA" id="ARBA00022679"/>
    </source>
</evidence>
<name>A0A1I7K0J2_9BACL</name>
<dbReference type="STRING" id="392015.SAMN05421543_1133"/>
<evidence type="ECO:0000313" key="10">
    <source>
        <dbReference type="EMBL" id="SFU90947.1"/>
    </source>
</evidence>
<evidence type="ECO:0000313" key="11">
    <source>
        <dbReference type="Proteomes" id="UP000183508"/>
    </source>
</evidence>
<feature type="domain" description="Four-carbon acid sugar kinase N-terminal" evidence="8">
    <location>
        <begin position="29"/>
        <end position="260"/>
    </location>
</feature>
<keyword evidence="5" id="KW-0067">ATP-binding</keyword>
<evidence type="ECO:0000259" key="9">
    <source>
        <dbReference type="Pfam" id="PF17042"/>
    </source>
</evidence>
<dbReference type="InterPro" id="IPR010737">
    <property type="entry name" value="4-carb_acid_sugar_kinase_N"/>
</dbReference>
<dbReference type="InterPro" id="IPR031475">
    <property type="entry name" value="NBD_C"/>
</dbReference>
<dbReference type="Gene3D" id="3.40.980.20">
    <property type="entry name" value="Four-carbon acid sugar kinase, nucleotide binding domain"/>
    <property type="match status" value="1"/>
</dbReference>
<dbReference type="RefSeq" id="WP_139234687.1">
    <property type="nucleotide sequence ID" value="NZ_FPBV01000013.1"/>
</dbReference>
<keyword evidence="3" id="KW-0547">Nucleotide-binding</keyword>
<feature type="region of interest" description="Disordered" evidence="7">
    <location>
        <begin position="267"/>
        <end position="290"/>
    </location>
</feature>
<evidence type="ECO:0000256" key="7">
    <source>
        <dbReference type="SAM" id="MobiDB-lite"/>
    </source>
</evidence>
<feature type="compositionally biased region" description="Basic and acidic residues" evidence="7">
    <location>
        <begin position="267"/>
        <end position="283"/>
    </location>
</feature>
<proteinExistence type="inferred from homology"/>
<organism evidence="10 11">
    <name type="scientific">Alicyclobacillus macrosporangiidus</name>
    <dbReference type="NCBI Taxonomy" id="392015"/>
    <lineage>
        <taxon>Bacteria</taxon>
        <taxon>Bacillati</taxon>
        <taxon>Bacillota</taxon>
        <taxon>Bacilli</taxon>
        <taxon>Bacillales</taxon>
        <taxon>Alicyclobacillaceae</taxon>
        <taxon>Alicyclobacillus</taxon>
    </lineage>
</organism>
<feature type="domain" description="Four-carbon acid sugar kinase nucleotide binding" evidence="9">
    <location>
        <begin position="298"/>
        <end position="462"/>
    </location>
</feature>
<dbReference type="InterPro" id="IPR037051">
    <property type="entry name" value="4-carb_acid_sugar_kinase_N_sf"/>
</dbReference>